<dbReference type="RefSeq" id="WP_186408687.1">
    <property type="nucleotide sequence ID" value="NZ_FLQX01000146.1"/>
</dbReference>
<dbReference type="STRING" id="1860102.ACCAA_670102"/>
<dbReference type="EMBL" id="FLQX01000146">
    <property type="protein sequence ID" value="SBT09211.1"/>
    <property type="molecule type" value="Genomic_DNA"/>
</dbReference>
<dbReference type="AlphaFoldDB" id="A0A1A8XWV9"/>
<dbReference type="InterPro" id="IPR036680">
    <property type="entry name" value="SPOR-like_sf"/>
</dbReference>
<dbReference type="InterPro" id="IPR007730">
    <property type="entry name" value="SPOR-like_dom"/>
</dbReference>
<reference evidence="3" key="1">
    <citation type="submission" date="2016-06" db="EMBL/GenBank/DDBJ databases">
        <authorList>
            <person name="McIlroy S.J."/>
            <person name="Karst S.M."/>
            <person name="Albertsen M."/>
        </authorList>
    </citation>
    <scope>NUCLEOTIDE SEQUENCE [LARGE SCALE GENOMIC DNA]</scope>
</reference>
<dbReference type="GO" id="GO:0042834">
    <property type="term" value="F:peptidoglycan binding"/>
    <property type="evidence" value="ECO:0007669"/>
    <property type="project" value="InterPro"/>
</dbReference>
<proteinExistence type="predicted"/>
<dbReference type="Gene3D" id="3.30.70.1070">
    <property type="entry name" value="Sporulation related repeat"/>
    <property type="match status" value="1"/>
</dbReference>
<gene>
    <name evidence="2" type="ORF">ACCAA_670102</name>
</gene>
<dbReference type="SUPFAM" id="SSF110997">
    <property type="entry name" value="Sporulation related repeat"/>
    <property type="match status" value="1"/>
</dbReference>
<sequence>MTVLLRLAVFLLVLANLLFFAWAQGHLGKPGNPDARRFGQQLHPEQVKVVSRGEPPRAANRKDEAEAAVTNKKDGESCQLWADLANADADQVERLLGEHFAGFKAARRTSAEISGYWVFVPPLASKEEAKRKTAELEELGVQEFFVVQGGGPYQLAISLGTYRTEAGANTRLEALRAKGVKSARVGERRGKPVNTLEIRGPEAQAETLHQAIVALLPKASSAACKANVVNGESAP</sequence>
<organism evidence="2 3">
    <name type="scientific">Candidatus Accumulibacter aalborgensis</name>
    <dbReference type="NCBI Taxonomy" id="1860102"/>
    <lineage>
        <taxon>Bacteria</taxon>
        <taxon>Pseudomonadati</taxon>
        <taxon>Pseudomonadota</taxon>
        <taxon>Betaproteobacteria</taxon>
        <taxon>Candidatus Accumulibacter</taxon>
    </lineage>
</organism>
<feature type="domain" description="SPOR" evidence="1">
    <location>
        <begin position="110"/>
        <end position="188"/>
    </location>
</feature>
<dbReference type="PROSITE" id="PS51724">
    <property type="entry name" value="SPOR"/>
    <property type="match status" value="1"/>
</dbReference>
<accession>A0A1A8XWV9</accession>
<evidence type="ECO:0000313" key="3">
    <source>
        <dbReference type="Proteomes" id="UP000199169"/>
    </source>
</evidence>
<evidence type="ECO:0000313" key="2">
    <source>
        <dbReference type="EMBL" id="SBT09211.1"/>
    </source>
</evidence>
<keyword evidence="3" id="KW-1185">Reference proteome</keyword>
<name>A0A1A8XWV9_9PROT</name>
<dbReference type="Proteomes" id="UP000199169">
    <property type="component" value="Unassembled WGS sequence"/>
</dbReference>
<protein>
    <submittedName>
        <fullName evidence="2">Sporulation domain protein</fullName>
    </submittedName>
</protein>
<evidence type="ECO:0000259" key="1">
    <source>
        <dbReference type="PROSITE" id="PS51724"/>
    </source>
</evidence>